<feature type="region of interest" description="Disordered" evidence="1">
    <location>
        <begin position="1"/>
        <end position="109"/>
    </location>
</feature>
<comment type="caution">
    <text evidence="2">The sequence shown here is derived from an EMBL/GenBank/DDBJ whole genome shotgun (WGS) entry which is preliminary data.</text>
</comment>
<accession>A0ABV1AB49</accession>
<dbReference type="Proteomes" id="UP001469553">
    <property type="component" value="Unassembled WGS sequence"/>
</dbReference>
<protein>
    <submittedName>
        <fullName evidence="2">Uncharacterized protein</fullName>
    </submittedName>
</protein>
<keyword evidence="3" id="KW-1185">Reference proteome</keyword>
<dbReference type="EMBL" id="JAHRIP010087255">
    <property type="protein sequence ID" value="MEQ2315794.1"/>
    <property type="molecule type" value="Genomic_DNA"/>
</dbReference>
<name>A0ABV1AB49_9TELE</name>
<evidence type="ECO:0000313" key="2">
    <source>
        <dbReference type="EMBL" id="MEQ2315794.1"/>
    </source>
</evidence>
<proteinExistence type="predicted"/>
<feature type="compositionally biased region" description="Low complexity" evidence="1">
    <location>
        <begin position="85"/>
        <end position="98"/>
    </location>
</feature>
<sequence>MYAGEDPPMNPETPGHITPPASTHKRNRAHTTEHHAHKGPEDHTPRQKKPGIPTSTEKTSARTRHIPLHLGPGHGGSRRNRDAEASLSSDTSSSAAGGSQRGYQASRET</sequence>
<evidence type="ECO:0000256" key="1">
    <source>
        <dbReference type="SAM" id="MobiDB-lite"/>
    </source>
</evidence>
<organism evidence="2 3">
    <name type="scientific">Ameca splendens</name>
    <dbReference type="NCBI Taxonomy" id="208324"/>
    <lineage>
        <taxon>Eukaryota</taxon>
        <taxon>Metazoa</taxon>
        <taxon>Chordata</taxon>
        <taxon>Craniata</taxon>
        <taxon>Vertebrata</taxon>
        <taxon>Euteleostomi</taxon>
        <taxon>Actinopterygii</taxon>
        <taxon>Neopterygii</taxon>
        <taxon>Teleostei</taxon>
        <taxon>Neoteleostei</taxon>
        <taxon>Acanthomorphata</taxon>
        <taxon>Ovalentaria</taxon>
        <taxon>Atherinomorphae</taxon>
        <taxon>Cyprinodontiformes</taxon>
        <taxon>Goodeidae</taxon>
        <taxon>Ameca</taxon>
    </lineage>
</organism>
<feature type="compositionally biased region" description="Basic and acidic residues" evidence="1">
    <location>
        <begin position="30"/>
        <end position="45"/>
    </location>
</feature>
<reference evidence="2 3" key="1">
    <citation type="submission" date="2021-06" db="EMBL/GenBank/DDBJ databases">
        <authorList>
            <person name="Palmer J.M."/>
        </authorList>
    </citation>
    <scope>NUCLEOTIDE SEQUENCE [LARGE SCALE GENOMIC DNA]</scope>
    <source>
        <strain evidence="2 3">AS_MEX2019</strain>
        <tissue evidence="2">Muscle</tissue>
    </source>
</reference>
<gene>
    <name evidence="2" type="ORF">AMECASPLE_026014</name>
</gene>
<evidence type="ECO:0000313" key="3">
    <source>
        <dbReference type="Proteomes" id="UP001469553"/>
    </source>
</evidence>